<gene>
    <name evidence="1" type="ORF">GYMLUDRAFT_408338</name>
</gene>
<dbReference type="Proteomes" id="UP000053593">
    <property type="component" value="Unassembled WGS sequence"/>
</dbReference>
<evidence type="ECO:0000313" key="1">
    <source>
        <dbReference type="EMBL" id="KIK51068.1"/>
    </source>
</evidence>
<name>A0A0D0C8J6_9AGAR</name>
<sequence length="73" mass="8072">MLAISREALHSVPNSLPWANLASFFCIEFSAALATRRVPHKGVSSVFQTSYWTDSITVWPGVPYDVQDRVCSG</sequence>
<protein>
    <submittedName>
        <fullName evidence="1">Uncharacterized protein</fullName>
    </submittedName>
</protein>
<reference evidence="1 2" key="1">
    <citation type="submission" date="2014-04" db="EMBL/GenBank/DDBJ databases">
        <title>Evolutionary Origins and Diversification of the Mycorrhizal Mutualists.</title>
        <authorList>
            <consortium name="DOE Joint Genome Institute"/>
            <consortium name="Mycorrhizal Genomics Consortium"/>
            <person name="Kohler A."/>
            <person name="Kuo A."/>
            <person name="Nagy L.G."/>
            <person name="Floudas D."/>
            <person name="Copeland A."/>
            <person name="Barry K.W."/>
            <person name="Cichocki N."/>
            <person name="Veneault-Fourrey C."/>
            <person name="LaButti K."/>
            <person name="Lindquist E.A."/>
            <person name="Lipzen A."/>
            <person name="Lundell T."/>
            <person name="Morin E."/>
            <person name="Murat C."/>
            <person name="Riley R."/>
            <person name="Ohm R."/>
            <person name="Sun H."/>
            <person name="Tunlid A."/>
            <person name="Henrissat B."/>
            <person name="Grigoriev I.V."/>
            <person name="Hibbett D.S."/>
            <person name="Martin F."/>
        </authorList>
    </citation>
    <scope>NUCLEOTIDE SEQUENCE [LARGE SCALE GENOMIC DNA]</scope>
    <source>
        <strain evidence="1 2">FD-317 M1</strain>
    </source>
</reference>
<dbReference type="EMBL" id="KN834874">
    <property type="protein sequence ID" value="KIK51068.1"/>
    <property type="molecule type" value="Genomic_DNA"/>
</dbReference>
<dbReference type="HOGENOM" id="CLU_2705045_0_0_1"/>
<evidence type="ECO:0000313" key="2">
    <source>
        <dbReference type="Proteomes" id="UP000053593"/>
    </source>
</evidence>
<accession>A0A0D0C8J6</accession>
<organism evidence="1 2">
    <name type="scientific">Collybiopsis luxurians FD-317 M1</name>
    <dbReference type="NCBI Taxonomy" id="944289"/>
    <lineage>
        <taxon>Eukaryota</taxon>
        <taxon>Fungi</taxon>
        <taxon>Dikarya</taxon>
        <taxon>Basidiomycota</taxon>
        <taxon>Agaricomycotina</taxon>
        <taxon>Agaricomycetes</taxon>
        <taxon>Agaricomycetidae</taxon>
        <taxon>Agaricales</taxon>
        <taxon>Marasmiineae</taxon>
        <taxon>Omphalotaceae</taxon>
        <taxon>Collybiopsis</taxon>
        <taxon>Collybiopsis luxurians</taxon>
    </lineage>
</organism>
<dbReference type="AlphaFoldDB" id="A0A0D0C8J6"/>
<keyword evidence="2" id="KW-1185">Reference proteome</keyword>
<proteinExistence type="predicted"/>